<reference evidence="8" key="1">
    <citation type="submission" date="2023-07" db="EMBL/GenBank/DDBJ databases">
        <title>A chromosome-level genome assembly of Lolium multiflorum.</title>
        <authorList>
            <person name="Chen Y."/>
            <person name="Copetti D."/>
            <person name="Kolliker R."/>
            <person name="Studer B."/>
        </authorList>
    </citation>
    <scope>NUCLEOTIDE SEQUENCE</scope>
    <source>
        <strain evidence="8">02402/16</strain>
        <tissue evidence="8">Leaf</tissue>
    </source>
</reference>
<keyword evidence="3" id="KW-0238">DNA-binding</keyword>
<feature type="compositionally biased region" description="Basic residues" evidence="6">
    <location>
        <begin position="1"/>
        <end position="16"/>
    </location>
</feature>
<dbReference type="GO" id="GO:0005634">
    <property type="term" value="C:nucleus"/>
    <property type="evidence" value="ECO:0007669"/>
    <property type="project" value="UniProtKB-SubCell"/>
</dbReference>
<evidence type="ECO:0000259" key="7">
    <source>
        <dbReference type="PROSITE" id="PS50066"/>
    </source>
</evidence>
<evidence type="ECO:0000256" key="3">
    <source>
        <dbReference type="ARBA" id="ARBA00023125"/>
    </source>
</evidence>
<proteinExistence type="predicted"/>
<keyword evidence="4" id="KW-0804">Transcription</keyword>
<evidence type="ECO:0000313" key="8">
    <source>
        <dbReference type="EMBL" id="KAK1669048.1"/>
    </source>
</evidence>
<dbReference type="EMBL" id="JAUUTY010000003">
    <property type="protein sequence ID" value="KAK1669048.1"/>
    <property type="molecule type" value="Genomic_DNA"/>
</dbReference>
<comment type="caution">
    <text evidence="8">The sequence shown here is derived from an EMBL/GenBank/DDBJ whole genome shotgun (WGS) entry which is preliminary data.</text>
</comment>
<keyword evidence="5" id="KW-0539">Nucleus</keyword>
<feature type="domain" description="MADS-box" evidence="7">
    <location>
        <begin position="31"/>
        <end position="61"/>
    </location>
</feature>
<dbReference type="GO" id="GO:0003677">
    <property type="term" value="F:DNA binding"/>
    <property type="evidence" value="ECO:0007669"/>
    <property type="project" value="UniProtKB-KW"/>
</dbReference>
<protein>
    <recommendedName>
        <fullName evidence="7">MADS-box domain-containing protein</fullName>
    </recommendedName>
</protein>
<evidence type="ECO:0000256" key="1">
    <source>
        <dbReference type="ARBA" id="ARBA00004123"/>
    </source>
</evidence>
<keyword evidence="9" id="KW-1185">Reference proteome</keyword>
<gene>
    <name evidence="8" type="ORF">QYE76_057207</name>
</gene>
<dbReference type="AlphaFoldDB" id="A0AAD8T4T6"/>
<evidence type="ECO:0000256" key="4">
    <source>
        <dbReference type="ARBA" id="ARBA00023163"/>
    </source>
</evidence>
<dbReference type="PROSITE" id="PS50066">
    <property type="entry name" value="MADS_BOX_2"/>
    <property type="match status" value="1"/>
</dbReference>
<name>A0AAD8T4T6_LOLMU</name>
<feature type="compositionally biased region" description="Basic and acidic residues" evidence="6">
    <location>
        <begin position="273"/>
        <end position="282"/>
    </location>
</feature>
<accession>A0AAD8T4T6</accession>
<dbReference type="GO" id="GO:0046983">
    <property type="term" value="F:protein dimerization activity"/>
    <property type="evidence" value="ECO:0007669"/>
    <property type="project" value="InterPro"/>
</dbReference>
<evidence type="ECO:0000313" key="9">
    <source>
        <dbReference type="Proteomes" id="UP001231189"/>
    </source>
</evidence>
<feature type="region of interest" description="Disordered" evidence="6">
    <location>
        <begin position="307"/>
        <end position="362"/>
    </location>
</feature>
<dbReference type="InterPro" id="IPR036879">
    <property type="entry name" value="TF_MADSbox_sf"/>
</dbReference>
<evidence type="ECO:0000256" key="6">
    <source>
        <dbReference type="SAM" id="MobiDB-lite"/>
    </source>
</evidence>
<evidence type="ECO:0000256" key="2">
    <source>
        <dbReference type="ARBA" id="ARBA00023015"/>
    </source>
</evidence>
<feature type="region of interest" description="Disordered" evidence="6">
    <location>
        <begin position="158"/>
        <end position="292"/>
    </location>
</feature>
<sequence>MARVRGGGRVRGRGTGRGRAVPHPVADGPPERQAAFEARKAGLMEKALELAEMEDAAVAVVCSGIDGLGGADAWPSAEGARAVAELFHELPEEIRSTGGHASHVEGLRDAQSSRLAEVREGGIAAALGPSERALDGLSMEALRELLASVEASHKAARSRIRQLQPQSDESVAENSVSVADEEAGTGTSASGEVQGKLRQLPEDLAQKPEPANGNAAPYDTGVIERINVAGEEDASVQVRGRQKQPQDADEVQRTQKQPPGDDVEEDAAWMKQLVEDLTEKPEPANGNAAPYDAGMIERIDVAGEEDASVLQVRRRQKQPQDADEVERTQKQPPGDDIEDAGWMKQLVEDLEEKPEPTRGSAAPYDVAGMIEYINVGGYVMERDAYDFIRFDLGMFPPSLEPESPDCDEQLRLWSWDNSYPHGAPPPPPPK</sequence>
<dbReference type="SUPFAM" id="SSF55455">
    <property type="entry name" value="SRF-like"/>
    <property type="match status" value="1"/>
</dbReference>
<feature type="region of interest" description="Disordered" evidence="6">
    <location>
        <begin position="1"/>
        <end position="31"/>
    </location>
</feature>
<comment type="subcellular location">
    <subcellularLocation>
        <location evidence="1">Nucleus</location>
    </subcellularLocation>
</comment>
<organism evidence="8 9">
    <name type="scientific">Lolium multiflorum</name>
    <name type="common">Italian ryegrass</name>
    <name type="synonym">Lolium perenne subsp. multiflorum</name>
    <dbReference type="NCBI Taxonomy" id="4521"/>
    <lineage>
        <taxon>Eukaryota</taxon>
        <taxon>Viridiplantae</taxon>
        <taxon>Streptophyta</taxon>
        <taxon>Embryophyta</taxon>
        <taxon>Tracheophyta</taxon>
        <taxon>Spermatophyta</taxon>
        <taxon>Magnoliopsida</taxon>
        <taxon>Liliopsida</taxon>
        <taxon>Poales</taxon>
        <taxon>Poaceae</taxon>
        <taxon>BOP clade</taxon>
        <taxon>Pooideae</taxon>
        <taxon>Poodae</taxon>
        <taxon>Poeae</taxon>
        <taxon>Poeae Chloroplast Group 2 (Poeae type)</taxon>
        <taxon>Loliodinae</taxon>
        <taxon>Loliinae</taxon>
        <taxon>Lolium</taxon>
    </lineage>
</organism>
<dbReference type="Proteomes" id="UP001231189">
    <property type="component" value="Unassembled WGS sequence"/>
</dbReference>
<keyword evidence="2" id="KW-0805">Transcription regulation</keyword>
<evidence type="ECO:0000256" key="5">
    <source>
        <dbReference type="ARBA" id="ARBA00023242"/>
    </source>
</evidence>
<feature type="compositionally biased region" description="Polar residues" evidence="6">
    <location>
        <begin position="161"/>
        <end position="177"/>
    </location>
</feature>
<feature type="compositionally biased region" description="Basic and acidic residues" evidence="6">
    <location>
        <begin position="244"/>
        <end position="253"/>
    </location>
</feature>
<dbReference type="InterPro" id="IPR002100">
    <property type="entry name" value="TF_MADSbox"/>
</dbReference>